<dbReference type="KEGG" id="suam:BOO69_09735"/>
<organism evidence="1 2">
    <name type="scientific">Sulfitobacter alexandrii</name>
    <dbReference type="NCBI Taxonomy" id="1917485"/>
    <lineage>
        <taxon>Bacteria</taxon>
        <taxon>Pseudomonadati</taxon>
        <taxon>Pseudomonadota</taxon>
        <taxon>Alphaproteobacteria</taxon>
        <taxon>Rhodobacterales</taxon>
        <taxon>Roseobacteraceae</taxon>
        <taxon>Sulfitobacter</taxon>
    </lineage>
</organism>
<dbReference type="SUPFAM" id="SSF49899">
    <property type="entry name" value="Concanavalin A-like lectins/glucanases"/>
    <property type="match status" value="1"/>
</dbReference>
<accession>A0A1J0WHL5</accession>
<proteinExistence type="predicted"/>
<gene>
    <name evidence="1" type="ORF">BOO69_09735</name>
</gene>
<dbReference type="Proteomes" id="UP000181897">
    <property type="component" value="Chromosome"/>
</dbReference>
<dbReference type="STRING" id="1917485.BOO69_09735"/>
<evidence type="ECO:0000313" key="1">
    <source>
        <dbReference type="EMBL" id="APE43664.1"/>
    </source>
</evidence>
<keyword evidence="2" id="KW-1185">Reference proteome</keyword>
<protein>
    <submittedName>
        <fullName evidence="1">Uncharacterized protein</fullName>
    </submittedName>
</protein>
<name>A0A1J0WHL5_9RHOB</name>
<dbReference type="Gene3D" id="2.60.120.200">
    <property type="match status" value="1"/>
</dbReference>
<sequence length="298" mass="31070">MTVKRILQQTVKNALVSAPAGAPTLNTAAERGLLDLLYQPAWRAKNKSWFSARAARLGGDGFVQDVVGWLPGLDGEPQYLLRHPEDTTNANRMRRGTGSDGMVTLGQDDPVAAANAMGTLLSSANAVLPSVAVDQSAQMTVAFLMQQPPASGGFILSADDLGSGTNQMAVGFSGGTEAVSAYSRRNPAALAQTVDDVIPDALMLLVVEFTGLAAAGIYINGVKQTLSGTPNCGAVLGGQRFRIGSIRTDAGASFSTPADGYVEEIWVFPGVDTEAENAIHAALRAYCLEKHSGMTIAS</sequence>
<reference evidence="1 2" key="1">
    <citation type="submission" date="2016-11" db="EMBL/GenBank/DDBJ databases">
        <title>Complete genome sequence of Sulfitobacter sp. AM1-D1, a toxic bacteria associated with marine dinoflagellate Alexandrium minutum in East China Sea.</title>
        <authorList>
            <person name="Yang Q."/>
            <person name="Zhang X."/>
            <person name="Tian X."/>
        </authorList>
    </citation>
    <scope>NUCLEOTIDE SEQUENCE [LARGE SCALE GENOMIC DNA]</scope>
    <source>
        <strain evidence="1 2">AM1-D1</strain>
    </source>
</reference>
<dbReference type="RefSeq" id="WP_071971998.1">
    <property type="nucleotide sequence ID" value="NZ_CP018076.1"/>
</dbReference>
<dbReference type="OrthoDB" id="7811785at2"/>
<evidence type="ECO:0000313" key="2">
    <source>
        <dbReference type="Proteomes" id="UP000181897"/>
    </source>
</evidence>
<dbReference type="EMBL" id="CP018076">
    <property type="protein sequence ID" value="APE43664.1"/>
    <property type="molecule type" value="Genomic_DNA"/>
</dbReference>
<dbReference type="AlphaFoldDB" id="A0A1J0WHL5"/>
<dbReference type="InterPro" id="IPR013320">
    <property type="entry name" value="ConA-like_dom_sf"/>
</dbReference>